<dbReference type="EMBL" id="CM023486">
    <property type="protein sequence ID" value="KAH6928693.1"/>
    <property type="molecule type" value="Genomic_DNA"/>
</dbReference>
<name>A0ACB7S1C6_HYAAI</name>
<proteinExistence type="predicted"/>
<gene>
    <name evidence="1" type="ORF">HPB50_018636</name>
</gene>
<evidence type="ECO:0000313" key="2">
    <source>
        <dbReference type="Proteomes" id="UP000821845"/>
    </source>
</evidence>
<comment type="caution">
    <text evidence="1">The sequence shown here is derived from an EMBL/GenBank/DDBJ whole genome shotgun (WGS) entry which is preliminary data.</text>
</comment>
<organism evidence="1 2">
    <name type="scientific">Hyalomma asiaticum</name>
    <name type="common">Tick</name>
    <dbReference type="NCBI Taxonomy" id="266040"/>
    <lineage>
        <taxon>Eukaryota</taxon>
        <taxon>Metazoa</taxon>
        <taxon>Ecdysozoa</taxon>
        <taxon>Arthropoda</taxon>
        <taxon>Chelicerata</taxon>
        <taxon>Arachnida</taxon>
        <taxon>Acari</taxon>
        <taxon>Parasitiformes</taxon>
        <taxon>Ixodida</taxon>
        <taxon>Ixodoidea</taxon>
        <taxon>Ixodidae</taxon>
        <taxon>Hyalomminae</taxon>
        <taxon>Hyalomma</taxon>
    </lineage>
</organism>
<keyword evidence="2" id="KW-1185">Reference proteome</keyword>
<evidence type="ECO:0000313" key="1">
    <source>
        <dbReference type="EMBL" id="KAH6928693.1"/>
    </source>
</evidence>
<reference evidence="1" key="1">
    <citation type="submission" date="2020-05" db="EMBL/GenBank/DDBJ databases">
        <title>Large-scale comparative analyses of tick genomes elucidate their genetic diversity and vector capacities.</title>
        <authorList>
            <person name="Jia N."/>
            <person name="Wang J."/>
            <person name="Shi W."/>
            <person name="Du L."/>
            <person name="Sun Y."/>
            <person name="Zhan W."/>
            <person name="Jiang J."/>
            <person name="Wang Q."/>
            <person name="Zhang B."/>
            <person name="Ji P."/>
            <person name="Sakyi L.B."/>
            <person name="Cui X."/>
            <person name="Yuan T."/>
            <person name="Jiang B."/>
            <person name="Yang W."/>
            <person name="Lam T.T.-Y."/>
            <person name="Chang Q."/>
            <person name="Ding S."/>
            <person name="Wang X."/>
            <person name="Zhu J."/>
            <person name="Ruan X."/>
            <person name="Zhao L."/>
            <person name="Wei J."/>
            <person name="Que T."/>
            <person name="Du C."/>
            <person name="Cheng J."/>
            <person name="Dai P."/>
            <person name="Han X."/>
            <person name="Huang E."/>
            <person name="Gao Y."/>
            <person name="Liu J."/>
            <person name="Shao H."/>
            <person name="Ye R."/>
            <person name="Li L."/>
            <person name="Wei W."/>
            <person name="Wang X."/>
            <person name="Wang C."/>
            <person name="Yang T."/>
            <person name="Huo Q."/>
            <person name="Li W."/>
            <person name="Guo W."/>
            <person name="Chen H."/>
            <person name="Zhou L."/>
            <person name="Ni X."/>
            <person name="Tian J."/>
            <person name="Zhou Y."/>
            <person name="Sheng Y."/>
            <person name="Liu T."/>
            <person name="Pan Y."/>
            <person name="Xia L."/>
            <person name="Li J."/>
            <person name="Zhao F."/>
            <person name="Cao W."/>
        </authorList>
    </citation>
    <scope>NUCLEOTIDE SEQUENCE</scope>
    <source>
        <strain evidence="1">Hyas-2018</strain>
    </source>
</reference>
<dbReference type="Proteomes" id="UP000821845">
    <property type="component" value="Chromosome 6"/>
</dbReference>
<accession>A0ACB7S1C6</accession>
<protein>
    <submittedName>
        <fullName evidence="1">Uncharacterized protein</fullName>
    </submittedName>
</protein>
<sequence>MKFIWMKDGKELVETGNVRFKNEQGYSVLLFEPVEVNSGGNYTCVVKNRAGLDSYTTFLDVEGKCAPKVLPFSFPNRPKVLGRTSVMCSAADGTQPFTFSWLKDGSSVTDVKNVREEKKSDYSVLIIEPVEAVHAGNYTCIVKNKAGFDSHTAYLEVEAPPMWKSVPGNTDVVKGKELVLFCNAHGSPSPKVSWMFRQVPPKIIAFHFRKTIKPGENARTTCLVEAGDAPMTFSWLRNGVDASLTKNVQVNTQADFSILNVSPVDATSAGNFTCIVKNKAGFDSFTAYLDVEVAPKIQPFHFRKTAKPGETVRTSCLVEAGDRPMKFSWLRNGHDASSLPNVKIDTHSEVSLLTIAPVSASSAGNFTCIVKNKAGFDSFTSLLEVEVTPKIIAFSFAGTAKPGNNVRTTCLLAEGDMPITFTWLRNGMDASHSKNVHIVSHSDYSLLNINPVDGQSAGNYTCIAKNRAGFDSFTAYLDVEGRTRTQLNIFVFSFFLLQAISQGKEVPEIRPFSFSKNIPVGGKALVTCWITSGVQPVTFSWLKDGQSLNTVQGTRLKTDPDYSVLLLEPVVPSHVGNYTCIAKNKFGFDSYTTVLEVESSPTWKKVSGDSSVILDGTLVIECSAAGFPQPTLTFQKIMDKLGNQDTPKTDNERLTVHRNGTVIIKQVSMKDAGAYACEAQNGVPPSVRHTVKVIVNGENGNLEP</sequence>